<gene>
    <name evidence="6" type="ORF">GU90_12230</name>
</gene>
<dbReference type="AlphaFoldDB" id="A0A073AYA8"/>
<dbReference type="GO" id="GO:0003700">
    <property type="term" value="F:DNA-binding transcription factor activity"/>
    <property type="evidence" value="ECO:0007669"/>
    <property type="project" value="TreeGrafter"/>
</dbReference>
<keyword evidence="7" id="KW-1185">Reference proteome</keyword>
<name>A0A073AYA8_9PSEU</name>
<dbReference type="STRING" id="28042.GU90_12230"/>
<proteinExistence type="predicted"/>
<evidence type="ECO:0000256" key="4">
    <source>
        <dbReference type="PROSITE-ProRule" id="PRU00335"/>
    </source>
</evidence>
<evidence type="ECO:0000313" key="6">
    <source>
        <dbReference type="EMBL" id="KEI44042.1"/>
    </source>
</evidence>
<dbReference type="InterPro" id="IPR011075">
    <property type="entry name" value="TetR_C"/>
</dbReference>
<dbReference type="PROSITE" id="PS01081">
    <property type="entry name" value="HTH_TETR_1"/>
    <property type="match status" value="1"/>
</dbReference>
<dbReference type="InterPro" id="IPR050109">
    <property type="entry name" value="HTH-type_TetR-like_transc_reg"/>
</dbReference>
<dbReference type="PROSITE" id="PS50977">
    <property type="entry name" value="HTH_TETR_2"/>
    <property type="match status" value="1"/>
</dbReference>
<dbReference type="OrthoDB" id="5242390at2"/>
<dbReference type="Pfam" id="PF16859">
    <property type="entry name" value="TetR_C_11"/>
    <property type="match status" value="1"/>
</dbReference>
<dbReference type="PANTHER" id="PTHR30055">
    <property type="entry name" value="HTH-TYPE TRANSCRIPTIONAL REGULATOR RUTR"/>
    <property type="match status" value="1"/>
</dbReference>
<keyword evidence="2 4" id="KW-0238">DNA-binding</keyword>
<dbReference type="PANTHER" id="PTHR30055:SF234">
    <property type="entry name" value="HTH-TYPE TRANSCRIPTIONAL REGULATOR BETI"/>
    <property type="match status" value="1"/>
</dbReference>
<sequence length="202" mass="21679">MARTPDPERAAARRDAILRSAAELFAERGFEGTSAAEIAKAAGLSSGSVFYYFPDKRAVFRALFEQDLPAARELVARHADGEDPVASILAMVDALAAEAVDPLAPGIVVELLRQVGKDPELARIITETAQVQHEGFAALVDRGIRTGAIDPALDPREAARWIQIVIDGAFLNADPDHDPRPMLRRVITRFLAPPHDSAGGPA</sequence>
<protein>
    <submittedName>
        <fullName evidence="6">TetR family transcriptional regulator</fullName>
    </submittedName>
</protein>
<feature type="DNA-binding region" description="H-T-H motif" evidence="4">
    <location>
        <begin position="34"/>
        <end position="53"/>
    </location>
</feature>
<dbReference type="Gene3D" id="1.10.357.10">
    <property type="entry name" value="Tetracycline Repressor, domain 2"/>
    <property type="match status" value="1"/>
</dbReference>
<reference evidence="6 7" key="1">
    <citation type="submission" date="2014-06" db="EMBL/GenBank/DDBJ databases">
        <title>Saccharopolyspora rectivirgula DSM-43113 Genome sequencing.</title>
        <authorList>
            <person name="Barrera C."/>
            <person name="Millon L."/>
            <person name="Rognon B."/>
            <person name="Zaugg C."/>
            <person name="Monod M."/>
        </authorList>
    </citation>
    <scope>NUCLEOTIDE SEQUENCE [LARGE SCALE GENOMIC DNA]</scope>
    <source>
        <strain evidence="6 7">DSM 43113</strain>
    </source>
</reference>
<dbReference type="eggNOG" id="COG1309">
    <property type="taxonomic scope" value="Bacteria"/>
</dbReference>
<keyword evidence="1" id="KW-0805">Transcription regulation</keyword>
<accession>A0A073AYA8</accession>
<keyword evidence="3" id="KW-0804">Transcription</keyword>
<dbReference type="EMBL" id="JNVU01000030">
    <property type="protein sequence ID" value="KEI44042.1"/>
    <property type="molecule type" value="Genomic_DNA"/>
</dbReference>
<dbReference type="SUPFAM" id="SSF48498">
    <property type="entry name" value="Tetracyclin repressor-like, C-terminal domain"/>
    <property type="match status" value="1"/>
</dbReference>
<evidence type="ECO:0000259" key="5">
    <source>
        <dbReference type="PROSITE" id="PS50977"/>
    </source>
</evidence>
<organism evidence="6 7">
    <name type="scientific">Saccharopolyspora rectivirgula</name>
    <dbReference type="NCBI Taxonomy" id="28042"/>
    <lineage>
        <taxon>Bacteria</taxon>
        <taxon>Bacillati</taxon>
        <taxon>Actinomycetota</taxon>
        <taxon>Actinomycetes</taxon>
        <taxon>Pseudonocardiales</taxon>
        <taxon>Pseudonocardiaceae</taxon>
        <taxon>Saccharopolyspora</taxon>
    </lineage>
</organism>
<dbReference type="Pfam" id="PF00440">
    <property type="entry name" value="TetR_N"/>
    <property type="match status" value="1"/>
</dbReference>
<dbReference type="PRINTS" id="PR00455">
    <property type="entry name" value="HTHTETR"/>
</dbReference>
<evidence type="ECO:0000256" key="1">
    <source>
        <dbReference type="ARBA" id="ARBA00023015"/>
    </source>
</evidence>
<dbReference type="GO" id="GO:0000976">
    <property type="term" value="F:transcription cis-regulatory region binding"/>
    <property type="evidence" value="ECO:0007669"/>
    <property type="project" value="TreeGrafter"/>
</dbReference>
<dbReference type="InterPro" id="IPR023772">
    <property type="entry name" value="DNA-bd_HTH_TetR-type_CS"/>
</dbReference>
<evidence type="ECO:0000313" key="7">
    <source>
        <dbReference type="Proteomes" id="UP000031419"/>
    </source>
</evidence>
<evidence type="ECO:0000256" key="2">
    <source>
        <dbReference type="ARBA" id="ARBA00023125"/>
    </source>
</evidence>
<comment type="caution">
    <text evidence="6">The sequence shown here is derived from an EMBL/GenBank/DDBJ whole genome shotgun (WGS) entry which is preliminary data.</text>
</comment>
<dbReference type="InterPro" id="IPR036271">
    <property type="entry name" value="Tet_transcr_reg_TetR-rel_C_sf"/>
</dbReference>
<dbReference type="InterPro" id="IPR001647">
    <property type="entry name" value="HTH_TetR"/>
</dbReference>
<evidence type="ECO:0000256" key="3">
    <source>
        <dbReference type="ARBA" id="ARBA00023163"/>
    </source>
</evidence>
<dbReference type="SUPFAM" id="SSF46689">
    <property type="entry name" value="Homeodomain-like"/>
    <property type="match status" value="1"/>
</dbReference>
<dbReference type="Proteomes" id="UP000031419">
    <property type="component" value="Unassembled WGS sequence"/>
</dbReference>
<feature type="domain" description="HTH tetR-type" evidence="5">
    <location>
        <begin position="11"/>
        <end position="71"/>
    </location>
</feature>
<dbReference type="InterPro" id="IPR009057">
    <property type="entry name" value="Homeodomain-like_sf"/>
</dbReference>
<dbReference type="RefSeq" id="WP_029721465.1">
    <property type="nucleotide sequence ID" value="NZ_JAJUIW010000055.1"/>
</dbReference>